<dbReference type="UniPathway" id="UPA00085"/>
<proteinExistence type="inferred from homology"/>
<evidence type="ECO:0000313" key="14">
    <source>
        <dbReference type="Proteomes" id="UP000032360"/>
    </source>
</evidence>
<dbReference type="PATRIC" id="fig|1280514.3.peg.45"/>
<evidence type="ECO:0000256" key="1">
    <source>
        <dbReference type="ARBA" id="ARBA00004141"/>
    </source>
</evidence>
<keyword evidence="5 12" id="KW-0812">Transmembrane</keyword>
<dbReference type="PROSITE" id="PS00379">
    <property type="entry name" value="CDP_ALCOHOL_P_TRANSF"/>
    <property type="match status" value="1"/>
</dbReference>
<dbReference type="AlphaFoldDB" id="A0A0D8HML8"/>
<dbReference type="InterPro" id="IPR000462">
    <property type="entry name" value="CDP-OH_P_trans"/>
</dbReference>
<reference evidence="13 14" key="1">
    <citation type="submission" date="2015-01" db="EMBL/GenBank/DDBJ databases">
        <title>Draft genome of the acidophilic iron oxidizer Acidithrix ferrooxidans strain Py-F3.</title>
        <authorList>
            <person name="Poehlein A."/>
            <person name="Eisen S."/>
            <person name="Schloemann M."/>
            <person name="Johnson B.D."/>
            <person name="Daniel R."/>
            <person name="Muehling M."/>
        </authorList>
    </citation>
    <scope>NUCLEOTIDE SEQUENCE [LARGE SCALE GENOMIC DNA]</scope>
    <source>
        <strain evidence="13 14">Py-F3</strain>
    </source>
</reference>
<evidence type="ECO:0000256" key="6">
    <source>
        <dbReference type="ARBA" id="ARBA00022989"/>
    </source>
</evidence>
<dbReference type="OrthoDB" id="9796672at2"/>
<comment type="caution">
    <text evidence="13">The sequence shown here is derived from an EMBL/GenBank/DDBJ whole genome shotgun (WGS) entry which is preliminary data.</text>
</comment>
<keyword evidence="3" id="KW-0444">Lipid biosynthesis</keyword>
<name>A0A0D8HML8_9ACTN</name>
<keyword evidence="9" id="KW-0594">Phospholipid biosynthesis</keyword>
<evidence type="ECO:0000256" key="8">
    <source>
        <dbReference type="ARBA" id="ARBA00023136"/>
    </source>
</evidence>
<keyword evidence="6 12" id="KW-1133">Transmembrane helix</keyword>
<organism evidence="13 14">
    <name type="scientific">Acidithrix ferrooxidans</name>
    <dbReference type="NCBI Taxonomy" id="1280514"/>
    <lineage>
        <taxon>Bacteria</taxon>
        <taxon>Bacillati</taxon>
        <taxon>Actinomycetota</taxon>
        <taxon>Acidimicrobiia</taxon>
        <taxon>Acidimicrobiales</taxon>
        <taxon>Acidimicrobiaceae</taxon>
        <taxon>Acidithrix</taxon>
    </lineage>
</organism>
<keyword evidence="7" id="KW-0443">Lipid metabolism</keyword>
<dbReference type="STRING" id="1280514.AXFE_00340"/>
<dbReference type="GO" id="GO:0008444">
    <property type="term" value="F:CDP-diacylglycerol-glycerol-3-phosphate 3-phosphatidyltransferase activity"/>
    <property type="evidence" value="ECO:0007669"/>
    <property type="project" value="UniProtKB-EC"/>
</dbReference>
<dbReference type="GO" id="GO:0016020">
    <property type="term" value="C:membrane"/>
    <property type="evidence" value="ECO:0007669"/>
    <property type="project" value="UniProtKB-SubCell"/>
</dbReference>
<evidence type="ECO:0000313" key="13">
    <source>
        <dbReference type="EMBL" id="KJF18997.1"/>
    </source>
</evidence>
<dbReference type="PIRSF" id="PIRSF000847">
    <property type="entry name" value="Phos_ph_gly_syn"/>
    <property type="match status" value="1"/>
</dbReference>
<dbReference type="InterPro" id="IPR043130">
    <property type="entry name" value="CDP-OH_PTrfase_TM_dom"/>
</dbReference>
<keyword evidence="4 11" id="KW-0808">Transferase</keyword>
<accession>A0A0D8HML8</accession>
<dbReference type="InterPro" id="IPR004570">
    <property type="entry name" value="Phosphatidylglycerol_P_synth"/>
</dbReference>
<keyword evidence="10" id="KW-1208">Phospholipid metabolism</keyword>
<dbReference type="PANTHER" id="PTHR14269:SF62">
    <property type="entry name" value="CDP-DIACYLGLYCEROL--GLYCEROL-3-PHOSPHATE 3-PHOSPHATIDYLTRANSFERASE 1, CHLOROPLASTIC"/>
    <property type="match status" value="1"/>
</dbReference>
<dbReference type="GO" id="GO:0046474">
    <property type="term" value="P:glycerophospholipid biosynthetic process"/>
    <property type="evidence" value="ECO:0007669"/>
    <property type="project" value="TreeGrafter"/>
</dbReference>
<evidence type="ECO:0000256" key="4">
    <source>
        <dbReference type="ARBA" id="ARBA00022679"/>
    </source>
</evidence>
<evidence type="ECO:0000256" key="10">
    <source>
        <dbReference type="ARBA" id="ARBA00023264"/>
    </source>
</evidence>
<protein>
    <submittedName>
        <fullName evidence="13">CDP-diacylglycerol--glycerol-3-phosphate 3-phosphatidyltransferase</fullName>
        <ecNumber evidence="13">2.7.8.5</ecNumber>
    </submittedName>
</protein>
<keyword evidence="8 12" id="KW-0472">Membrane</keyword>
<comment type="similarity">
    <text evidence="2 11">Belongs to the CDP-alcohol phosphatidyltransferase class-I family.</text>
</comment>
<feature type="transmembrane region" description="Helical" evidence="12">
    <location>
        <begin position="133"/>
        <end position="151"/>
    </location>
</feature>
<dbReference type="RefSeq" id="WP_052603877.1">
    <property type="nucleotide sequence ID" value="NZ_JXYS01000001.1"/>
</dbReference>
<evidence type="ECO:0000256" key="2">
    <source>
        <dbReference type="ARBA" id="ARBA00010441"/>
    </source>
</evidence>
<evidence type="ECO:0000256" key="3">
    <source>
        <dbReference type="ARBA" id="ARBA00022516"/>
    </source>
</evidence>
<gene>
    <name evidence="13" type="primary">pgsA1</name>
    <name evidence="13" type="ORF">AXFE_00340</name>
</gene>
<evidence type="ECO:0000256" key="12">
    <source>
        <dbReference type="SAM" id="Phobius"/>
    </source>
</evidence>
<keyword evidence="14" id="KW-1185">Reference proteome</keyword>
<comment type="subcellular location">
    <subcellularLocation>
        <location evidence="1">Membrane</location>
        <topology evidence="1">Multi-pass membrane protein</topology>
    </subcellularLocation>
</comment>
<feature type="transmembrane region" description="Helical" evidence="12">
    <location>
        <begin position="12"/>
        <end position="34"/>
    </location>
</feature>
<feature type="transmembrane region" description="Helical" evidence="12">
    <location>
        <begin position="157"/>
        <end position="176"/>
    </location>
</feature>
<dbReference type="EC" id="2.7.8.5" evidence="13"/>
<dbReference type="Pfam" id="PF01066">
    <property type="entry name" value="CDP-OH_P_transf"/>
    <property type="match status" value="1"/>
</dbReference>
<dbReference type="InterPro" id="IPR050324">
    <property type="entry name" value="CDP-alcohol_PTase-I"/>
</dbReference>
<dbReference type="Gene3D" id="1.20.120.1760">
    <property type="match status" value="1"/>
</dbReference>
<evidence type="ECO:0000256" key="7">
    <source>
        <dbReference type="ARBA" id="ARBA00023098"/>
    </source>
</evidence>
<evidence type="ECO:0000256" key="11">
    <source>
        <dbReference type="RuleBase" id="RU003750"/>
    </source>
</evidence>
<sequence length="186" mass="19824">MSSYTFGPSAIATPANIITAVRVAFTPVIAILFIHKGPSVLVALLWVFVSVTDGADGWLARRQGTTRSGAFLDPLADKILVFGVFFAIVAKGYAWWLPIAVMAVREVAMSYYRAHLGRRGVSVPARPLGKAKTVAQLLAIFVIVTPGIGGLRGPLSVSLIWIAAVLALVSGYFYFIDGSHPAPRAL</sequence>
<dbReference type="InterPro" id="IPR048254">
    <property type="entry name" value="CDP_ALCOHOL_P_TRANSF_CS"/>
</dbReference>
<evidence type="ECO:0000256" key="5">
    <source>
        <dbReference type="ARBA" id="ARBA00022692"/>
    </source>
</evidence>
<dbReference type="Proteomes" id="UP000032360">
    <property type="component" value="Unassembled WGS sequence"/>
</dbReference>
<dbReference type="PANTHER" id="PTHR14269">
    <property type="entry name" value="CDP-DIACYLGLYCEROL--GLYCEROL-3-PHOSPHATE 3-PHOSPHATIDYLTRANSFERASE-RELATED"/>
    <property type="match status" value="1"/>
</dbReference>
<dbReference type="EMBL" id="JXYS01000001">
    <property type="protein sequence ID" value="KJF18997.1"/>
    <property type="molecule type" value="Genomic_DNA"/>
</dbReference>
<evidence type="ECO:0000256" key="9">
    <source>
        <dbReference type="ARBA" id="ARBA00023209"/>
    </source>
</evidence>
<feature type="transmembrane region" description="Helical" evidence="12">
    <location>
        <begin position="40"/>
        <end position="59"/>
    </location>
</feature>